<dbReference type="Proteomes" id="UP000000755">
    <property type="component" value="Chromosome"/>
</dbReference>
<sequence>MYSKQDSEIFSVKKYFTKIKHYFNNSITGTYDSYFTLPV</sequence>
<organism evidence="1 2">
    <name type="scientific">Christiangramia forsetii (strain DSM 17595 / CGMCC 1.15422 / KT0803)</name>
    <name type="common">Gramella forsetii</name>
    <dbReference type="NCBI Taxonomy" id="411154"/>
    <lineage>
        <taxon>Bacteria</taxon>
        <taxon>Pseudomonadati</taxon>
        <taxon>Bacteroidota</taxon>
        <taxon>Flavobacteriia</taxon>
        <taxon>Flavobacteriales</taxon>
        <taxon>Flavobacteriaceae</taxon>
        <taxon>Christiangramia</taxon>
    </lineage>
</organism>
<gene>
    <name evidence="1" type="ordered locus">GFO_2650</name>
</gene>
<proteinExistence type="predicted"/>
<dbReference type="EMBL" id="CU207366">
    <property type="protein sequence ID" value="CAL67606.1"/>
    <property type="molecule type" value="Genomic_DNA"/>
</dbReference>
<name>A0M4R1_CHRFK</name>
<protein>
    <submittedName>
        <fullName evidence="1">Uncharacterized protein</fullName>
    </submittedName>
</protein>
<accession>A0M4R1</accession>
<reference evidence="1 2" key="1">
    <citation type="journal article" date="2006" name="Environ. Microbiol.">
        <title>Whole genome analysis of the marine Bacteroidetes'Gramella forsetii' reveals adaptations to degradation of polymeric organic matter.</title>
        <authorList>
            <person name="Bauer M."/>
            <person name="Kube M."/>
            <person name="Teeling H."/>
            <person name="Richter M."/>
            <person name="Lombardot T."/>
            <person name="Allers E."/>
            <person name="Wuerdemann C.A."/>
            <person name="Quast C."/>
            <person name="Kuhl H."/>
            <person name="Knaust F."/>
            <person name="Woebken D."/>
            <person name="Bischof K."/>
            <person name="Mussmann M."/>
            <person name="Choudhuri J.V."/>
            <person name="Meyer F."/>
            <person name="Reinhardt R."/>
            <person name="Amann R.I."/>
            <person name="Gloeckner F.O."/>
        </authorList>
    </citation>
    <scope>NUCLEOTIDE SEQUENCE [LARGE SCALE GENOMIC DNA]</scope>
    <source>
        <strain evidence="1 2">KT0803</strain>
    </source>
</reference>
<dbReference type="HOGENOM" id="CLU_3310492_0_0_10"/>
<dbReference type="AlphaFoldDB" id="A0M4R1"/>
<dbReference type="KEGG" id="gfo:GFO_2650"/>
<evidence type="ECO:0000313" key="2">
    <source>
        <dbReference type="Proteomes" id="UP000000755"/>
    </source>
</evidence>
<evidence type="ECO:0000313" key="1">
    <source>
        <dbReference type="EMBL" id="CAL67606.1"/>
    </source>
</evidence>
<dbReference type="STRING" id="411154.GFO_2650"/>